<keyword evidence="2 3" id="KW-0456">Lyase</keyword>
<dbReference type="PANTHER" id="PTHR33542">
    <property type="entry name" value="SIROHYDROCHLORIN FERROCHELATASE, CHLOROPLASTIC"/>
    <property type="match status" value="1"/>
</dbReference>
<dbReference type="EMBL" id="LR743507">
    <property type="protein sequence ID" value="CAA2105418.1"/>
    <property type="molecule type" value="Genomic_DNA"/>
</dbReference>
<keyword evidence="1" id="KW-0479">Metal-binding</keyword>
<dbReference type="EC" id="4.99.1.3" evidence="3"/>
<evidence type="ECO:0000256" key="1">
    <source>
        <dbReference type="ARBA" id="ARBA00022723"/>
    </source>
</evidence>
<accession>A0A679J720</accession>
<dbReference type="GO" id="GO:0016852">
    <property type="term" value="F:sirohydrochlorin cobaltochelatase activity"/>
    <property type="evidence" value="ECO:0007669"/>
    <property type="project" value="UniProtKB-EC"/>
</dbReference>
<dbReference type="RefSeq" id="WP_339090838.1">
    <property type="nucleotide sequence ID" value="NZ_LR743507.1"/>
</dbReference>
<proteinExistence type="predicted"/>
<dbReference type="Pfam" id="PF01903">
    <property type="entry name" value="CbiX"/>
    <property type="match status" value="1"/>
</dbReference>
<dbReference type="InterPro" id="IPR002762">
    <property type="entry name" value="CbiX-like"/>
</dbReference>
<evidence type="ECO:0000256" key="2">
    <source>
        <dbReference type="ARBA" id="ARBA00023239"/>
    </source>
</evidence>
<protein>
    <submittedName>
        <fullName evidence="3">Sirohydrochlorin cobaltochelatase</fullName>
        <ecNumber evidence="3">4.99.1.3</ecNumber>
    </submittedName>
</protein>
<dbReference type="SUPFAM" id="SSF53800">
    <property type="entry name" value="Chelatase"/>
    <property type="match status" value="1"/>
</dbReference>
<dbReference type="InterPro" id="IPR050963">
    <property type="entry name" value="Sirohydro_Cobaltochel/CbiX"/>
</dbReference>
<organism evidence="3">
    <name type="scientific">Variovorax paradoxus</name>
    <dbReference type="NCBI Taxonomy" id="34073"/>
    <lineage>
        <taxon>Bacteria</taxon>
        <taxon>Pseudomonadati</taxon>
        <taxon>Pseudomonadota</taxon>
        <taxon>Betaproteobacteria</taxon>
        <taxon>Burkholderiales</taxon>
        <taxon>Comamonadaceae</taxon>
        <taxon>Variovorax</taxon>
    </lineage>
</organism>
<dbReference type="CDD" id="cd03416">
    <property type="entry name" value="CbiX_SirB_N"/>
    <property type="match status" value="1"/>
</dbReference>
<name>A0A679J720_VARPD</name>
<dbReference type="GO" id="GO:0046872">
    <property type="term" value="F:metal ion binding"/>
    <property type="evidence" value="ECO:0007669"/>
    <property type="project" value="UniProtKB-KW"/>
</dbReference>
<reference evidence="3" key="1">
    <citation type="submission" date="2019-12" db="EMBL/GenBank/DDBJ databases">
        <authorList>
            <person name="Cremers G."/>
        </authorList>
    </citation>
    <scope>NUCLEOTIDE SEQUENCE</scope>
    <source>
        <strain evidence="3">Vvax</strain>
    </source>
</reference>
<dbReference type="Gene3D" id="3.40.50.1400">
    <property type="match status" value="1"/>
</dbReference>
<gene>
    <name evidence="3" type="primary">cbiX</name>
    <name evidence="3" type="ORF">VVAX_03245</name>
</gene>
<sequence>MTAAATDTAARRQVQGIVLLAHGSRDPRWREPIEAVAAQTTARVPDALVTCAYLELAAPDLSMATAALINAGATAIRVVPLFLGMGKHAREDLPRQVEALRQAWPQTVFTLARIVGEEPELIGLLAQVATRDDAESTTQS</sequence>
<dbReference type="AlphaFoldDB" id="A0A679J720"/>
<dbReference type="PANTHER" id="PTHR33542:SF3">
    <property type="entry name" value="SIROHYDROCHLORIN FERROCHELATASE, CHLOROPLASTIC"/>
    <property type="match status" value="1"/>
</dbReference>
<evidence type="ECO:0000313" key="3">
    <source>
        <dbReference type="EMBL" id="CAA2105418.1"/>
    </source>
</evidence>